<sequence>MTTTAAQQVVVNNALVPLEKRVEISKCNMRIDPAKTKKEPTYQVVLDGLALTTCYLTFFITADVPEIICISFGSPLTKKTILLTSSRLIRKDEKIVSFIKELGHKGDIKSINVVVIGHMH</sequence>
<accession>A0A6L2K8S2</accession>
<proteinExistence type="predicted"/>
<organism evidence="1">
    <name type="scientific">Tanacetum cinerariifolium</name>
    <name type="common">Dalmatian daisy</name>
    <name type="synonym">Chrysanthemum cinerariifolium</name>
    <dbReference type="NCBI Taxonomy" id="118510"/>
    <lineage>
        <taxon>Eukaryota</taxon>
        <taxon>Viridiplantae</taxon>
        <taxon>Streptophyta</taxon>
        <taxon>Embryophyta</taxon>
        <taxon>Tracheophyta</taxon>
        <taxon>Spermatophyta</taxon>
        <taxon>Magnoliopsida</taxon>
        <taxon>eudicotyledons</taxon>
        <taxon>Gunneridae</taxon>
        <taxon>Pentapetalae</taxon>
        <taxon>asterids</taxon>
        <taxon>campanulids</taxon>
        <taxon>Asterales</taxon>
        <taxon>Asteraceae</taxon>
        <taxon>Asteroideae</taxon>
        <taxon>Anthemideae</taxon>
        <taxon>Anthemidinae</taxon>
        <taxon>Tanacetum</taxon>
    </lineage>
</organism>
<protein>
    <submittedName>
        <fullName evidence="1">Uncharacterized protein</fullName>
    </submittedName>
</protein>
<comment type="caution">
    <text evidence="1">The sequence shown here is derived from an EMBL/GenBank/DDBJ whole genome shotgun (WGS) entry which is preliminary data.</text>
</comment>
<reference evidence="1" key="1">
    <citation type="journal article" date="2019" name="Sci. Rep.">
        <title>Draft genome of Tanacetum cinerariifolium, the natural source of mosquito coil.</title>
        <authorList>
            <person name="Yamashiro T."/>
            <person name="Shiraishi A."/>
            <person name="Satake H."/>
            <person name="Nakayama K."/>
        </authorList>
    </citation>
    <scope>NUCLEOTIDE SEQUENCE</scope>
</reference>
<name>A0A6L2K8S2_TANCI</name>
<evidence type="ECO:0000313" key="1">
    <source>
        <dbReference type="EMBL" id="GEU45806.1"/>
    </source>
</evidence>
<gene>
    <name evidence="1" type="ORF">Tci_017784</name>
</gene>
<dbReference type="AlphaFoldDB" id="A0A6L2K8S2"/>
<dbReference type="EMBL" id="BKCJ010002038">
    <property type="protein sequence ID" value="GEU45806.1"/>
    <property type="molecule type" value="Genomic_DNA"/>
</dbReference>